<evidence type="ECO:0000256" key="2">
    <source>
        <dbReference type="ARBA" id="ARBA00022801"/>
    </source>
</evidence>
<reference evidence="9" key="3">
    <citation type="submission" date="2025-09" db="UniProtKB">
        <authorList>
            <consortium name="Ensembl"/>
        </authorList>
    </citation>
    <scope>IDENTIFICATION</scope>
</reference>
<keyword evidence="8" id="KW-0460">Magnesium</keyword>
<gene>
    <name evidence="9" type="primary">ADPRH</name>
</gene>
<dbReference type="Gene3D" id="1.10.4080.10">
    <property type="entry name" value="ADP-ribosylation/Crystallin J1"/>
    <property type="match status" value="1"/>
</dbReference>
<proteinExistence type="inferred from homology"/>
<feature type="binding site" evidence="8">
    <location>
        <position position="108"/>
    </location>
    <ligand>
        <name>Mg(2+)</name>
        <dbReference type="ChEBI" id="CHEBI:18420"/>
        <label>1</label>
    </ligand>
</feature>
<evidence type="ECO:0000256" key="5">
    <source>
        <dbReference type="ARBA" id="ARBA00049773"/>
    </source>
</evidence>
<dbReference type="Pfam" id="PF03747">
    <property type="entry name" value="ADP_ribosyl_GH"/>
    <property type="match status" value="1"/>
</dbReference>
<feature type="binding site" evidence="8">
    <location>
        <position position="107"/>
    </location>
    <ligand>
        <name>Mg(2+)</name>
        <dbReference type="ChEBI" id="CHEBI:18420"/>
        <label>1</label>
    </ligand>
</feature>
<feature type="binding site" evidence="8">
    <location>
        <position position="109"/>
    </location>
    <ligand>
        <name>Mg(2+)</name>
        <dbReference type="ChEBI" id="CHEBI:18420"/>
        <label>1</label>
    </ligand>
</feature>
<feature type="binding site" evidence="8">
    <location>
        <position position="354"/>
    </location>
    <ligand>
        <name>Mg(2+)</name>
        <dbReference type="ChEBI" id="CHEBI:18420"/>
        <label>1</label>
    </ligand>
</feature>
<evidence type="ECO:0000256" key="3">
    <source>
        <dbReference type="ARBA" id="ARBA00049582"/>
    </source>
</evidence>
<evidence type="ECO:0000256" key="6">
    <source>
        <dbReference type="ARBA" id="ARBA00049798"/>
    </source>
</evidence>
<evidence type="ECO:0000256" key="1">
    <source>
        <dbReference type="ARBA" id="ARBA00010702"/>
    </source>
</evidence>
<evidence type="ECO:0000256" key="7">
    <source>
        <dbReference type="ARBA" id="ARBA00049810"/>
    </source>
</evidence>
<dbReference type="GeneTree" id="ENSGT00530000063627"/>
<evidence type="ECO:0000256" key="4">
    <source>
        <dbReference type="ARBA" id="ARBA00049725"/>
    </source>
</evidence>
<evidence type="ECO:0000313" key="9">
    <source>
        <dbReference type="Ensembl" id="ENSSFOP00015029183.2"/>
    </source>
</evidence>
<sequence>MEAQLKFMARFSTRSPATYAKAVHGLQVLAFLHCLTGGSGQQDRDRTTSKMDLQERYEASMVLSGVGDALGYNNGKWEFCRSGEQIHEEVACKGGLEKLDVAEFRVSDDTVMHIATAEALVEDPEESLSELYSRIAQKYIDCMEDMTDRAPGMACVHSVRLLKPKVKNGWMIPFSQTAGGCGAAMRAMCVGLRFPYPNQEAALVAVSVESGRMTHHHPTGYLGALTSALFTAYAVRGTPLVEWGRGLLDTLVTAKEYVRQSGHCVEDNLKHWGYFEKMWKDYLNDRGILDGKSEACFPKNYDVKERDRFYKSVSYSGWGGSSGHDAPMIAYDGLLWAGNSWSRLAQHSFFHGGDSDSTAAIAAAWWGAIYGYTGVPAINHQKLEYRKRLVKLGQRLFELRKKPLQSQ</sequence>
<name>A0A8C9SCW0_SCLFO</name>
<dbReference type="PANTHER" id="PTHR16222">
    <property type="entry name" value="ADP-RIBOSYLGLYCOHYDROLASE"/>
    <property type="match status" value="1"/>
</dbReference>
<keyword evidence="2" id="KW-0378">Hydrolase</keyword>
<reference evidence="9" key="2">
    <citation type="submission" date="2025-08" db="UniProtKB">
        <authorList>
            <consortium name="Ensembl"/>
        </authorList>
    </citation>
    <scope>IDENTIFICATION</scope>
</reference>
<dbReference type="PANTHER" id="PTHR16222:SF26">
    <property type="entry name" value="ADP-RIBOSYLHYDROLASE ARH1"/>
    <property type="match status" value="1"/>
</dbReference>
<feature type="binding site" evidence="8">
    <location>
        <position position="356"/>
    </location>
    <ligand>
        <name>Mg(2+)</name>
        <dbReference type="ChEBI" id="CHEBI:18420"/>
        <label>1</label>
    </ligand>
</feature>
<dbReference type="AlphaFoldDB" id="A0A8C9SCW0"/>
<accession>A0A8C9SCW0</accession>
<dbReference type="Proteomes" id="UP000694397">
    <property type="component" value="Chromosome 12"/>
</dbReference>
<keyword evidence="10" id="KW-1185">Reference proteome</keyword>
<protein>
    <recommendedName>
        <fullName evidence="5">ADP-ribosylhydrolase ARH1</fullName>
        <ecNumber evidence="4">3.2.2.19</ecNumber>
    </recommendedName>
    <alternativeName>
        <fullName evidence="6">ADP-ribose-L-arginine cleaving enzyme</fullName>
    </alternativeName>
    <alternativeName>
        <fullName evidence="7">[Protein ADP-ribosylarginine] hydrolase</fullName>
    </alternativeName>
</protein>
<dbReference type="EC" id="3.2.2.19" evidence="4"/>
<dbReference type="InterPro" id="IPR050792">
    <property type="entry name" value="ADP-ribosylglycohydrolase"/>
</dbReference>
<dbReference type="FunFam" id="1.10.4080.10:FF:000002">
    <property type="entry name" value="ADP-ribosylarginine hydrolase isoform X1"/>
    <property type="match status" value="1"/>
</dbReference>
<dbReference type="GO" id="GO:0046872">
    <property type="term" value="F:metal ion binding"/>
    <property type="evidence" value="ECO:0007669"/>
    <property type="project" value="UniProtKB-KW"/>
</dbReference>
<dbReference type="InterPro" id="IPR005502">
    <property type="entry name" value="Ribosyl_crysJ1"/>
</dbReference>
<dbReference type="Ensembl" id="ENSSFOT00015029518.2">
    <property type="protein sequence ID" value="ENSSFOP00015029183.2"/>
    <property type="gene ID" value="ENSSFOG00015018749.2"/>
</dbReference>
<organism evidence="9 10">
    <name type="scientific">Scleropages formosus</name>
    <name type="common">Asian bonytongue</name>
    <name type="synonym">Osteoglossum formosum</name>
    <dbReference type="NCBI Taxonomy" id="113540"/>
    <lineage>
        <taxon>Eukaryota</taxon>
        <taxon>Metazoa</taxon>
        <taxon>Chordata</taxon>
        <taxon>Craniata</taxon>
        <taxon>Vertebrata</taxon>
        <taxon>Euteleostomi</taxon>
        <taxon>Actinopterygii</taxon>
        <taxon>Neopterygii</taxon>
        <taxon>Teleostei</taxon>
        <taxon>Osteoglossocephala</taxon>
        <taxon>Osteoglossomorpha</taxon>
        <taxon>Osteoglossiformes</taxon>
        <taxon>Osteoglossidae</taxon>
        <taxon>Scleropages</taxon>
    </lineage>
</organism>
<evidence type="ECO:0000256" key="8">
    <source>
        <dbReference type="PIRSR" id="PIRSR605502-1"/>
    </source>
</evidence>
<comment type="function">
    <text evidence="3">Specifically acts as an arginine mono-ADP-ribosylhydrolase by mediating the removal of mono-ADP-ribose attached to arginine residues on proteins.</text>
</comment>
<comment type="similarity">
    <text evidence="1">Belongs to the ADP-ribosylglycohydrolase family.</text>
</comment>
<keyword evidence="8" id="KW-0479">Metal-binding</keyword>
<feature type="binding site" evidence="8">
    <location>
        <position position="357"/>
    </location>
    <ligand>
        <name>Mg(2+)</name>
        <dbReference type="ChEBI" id="CHEBI:18420"/>
        <label>1</label>
    </ligand>
</feature>
<dbReference type="OrthoDB" id="10250509at2759"/>
<reference evidence="9 10" key="1">
    <citation type="submission" date="2019-04" db="EMBL/GenBank/DDBJ databases">
        <authorList>
            <consortium name="Wellcome Sanger Institute Data Sharing"/>
        </authorList>
    </citation>
    <scope>NUCLEOTIDE SEQUENCE [LARGE SCALE GENOMIC DNA]</scope>
</reference>
<evidence type="ECO:0000313" key="10">
    <source>
        <dbReference type="Proteomes" id="UP000694397"/>
    </source>
</evidence>
<dbReference type="InterPro" id="IPR036705">
    <property type="entry name" value="Ribosyl_crysJ1_sf"/>
</dbReference>
<dbReference type="SUPFAM" id="SSF101478">
    <property type="entry name" value="ADP-ribosylglycohydrolase"/>
    <property type="match status" value="1"/>
</dbReference>
<dbReference type="GO" id="GO:0003875">
    <property type="term" value="F:ADP-ribosylarginine hydrolase activity"/>
    <property type="evidence" value="ECO:0007669"/>
    <property type="project" value="UniProtKB-EC"/>
</dbReference>
<comment type="cofactor">
    <cofactor evidence="8">
        <name>Mg(2+)</name>
        <dbReference type="ChEBI" id="CHEBI:18420"/>
    </cofactor>
    <text evidence="8">Binds 2 magnesium ions per subunit.</text>
</comment>